<dbReference type="GeneID" id="36563153"/>
<evidence type="ECO:0000313" key="2">
    <source>
        <dbReference type="Proteomes" id="UP000234275"/>
    </source>
</evidence>
<protein>
    <submittedName>
        <fullName evidence="1">Uncharacterized protein</fullName>
    </submittedName>
</protein>
<sequence length="201" mass="21875">MSKLATLDPASQVNLSPVRPLKGPTMLQERAGCSVKQPRPAWARGSLDELAVLGVACVHASCTLYDDRIFFFSSIPRLRGGRSARRSRIRNLSRTCGWSSASAWSALDAGASASSPCGVDSSWLANYACSHPYSAWCRCIYPAHSGSSFPIGRLPTSLRYSSLCTAAQSHIHIHVRTICRFNFVHRVKYSPTASTTLPACR</sequence>
<dbReference type="AlphaFoldDB" id="A0A2I2GGH0"/>
<keyword evidence="2" id="KW-1185">Reference proteome</keyword>
<evidence type="ECO:0000313" key="1">
    <source>
        <dbReference type="EMBL" id="PLB51981.1"/>
    </source>
</evidence>
<dbReference type="EMBL" id="MSFO01000002">
    <property type="protein sequence ID" value="PLB51981.1"/>
    <property type="molecule type" value="Genomic_DNA"/>
</dbReference>
<dbReference type="Proteomes" id="UP000234275">
    <property type="component" value="Unassembled WGS sequence"/>
</dbReference>
<dbReference type="VEuPathDB" id="FungiDB:P170DRAFT_94947"/>
<name>A0A2I2GGH0_9EURO</name>
<dbReference type="RefSeq" id="XP_024707283.1">
    <property type="nucleotide sequence ID" value="XM_024855446.1"/>
</dbReference>
<reference evidence="1 2" key="1">
    <citation type="submission" date="2016-12" db="EMBL/GenBank/DDBJ databases">
        <title>The genomes of Aspergillus section Nigri reveals drivers in fungal speciation.</title>
        <authorList>
            <consortium name="DOE Joint Genome Institute"/>
            <person name="Vesth T.C."/>
            <person name="Nybo J."/>
            <person name="Theobald S."/>
            <person name="Brandl J."/>
            <person name="Frisvad J.C."/>
            <person name="Nielsen K.F."/>
            <person name="Lyhne E.K."/>
            <person name="Kogle M.E."/>
            <person name="Kuo A."/>
            <person name="Riley R."/>
            <person name="Clum A."/>
            <person name="Nolan M."/>
            <person name="Lipzen A."/>
            <person name="Salamov A."/>
            <person name="Henrissat B."/>
            <person name="Wiebenga A."/>
            <person name="De Vries R.P."/>
            <person name="Grigoriev I.V."/>
            <person name="Mortensen U.H."/>
            <person name="Andersen M.R."/>
            <person name="Baker S.E."/>
        </authorList>
    </citation>
    <scope>NUCLEOTIDE SEQUENCE [LARGE SCALE GENOMIC DNA]</scope>
    <source>
        <strain evidence="1 2">IBT 23096</strain>
    </source>
</reference>
<proteinExistence type="predicted"/>
<gene>
    <name evidence="1" type="ORF">P170DRAFT_94947</name>
</gene>
<comment type="caution">
    <text evidence="1">The sequence shown here is derived from an EMBL/GenBank/DDBJ whole genome shotgun (WGS) entry which is preliminary data.</text>
</comment>
<accession>A0A2I2GGH0</accession>
<organism evidence="1 2">
    <name type="scientific">Aspergillus steynii IBT 23096</name>
    <dbReference type="NCBI Taxonomy" id="1392250"/>
    <lineage>
        <taxon>Eukaryota</taxon>
        <taxon>Fungi</taxon>
        <taxon>Dikarya</taxon>
        <taxon>Ascomycota</taxon>
        <taxon>Pezizomycotina</taxon>
        <taxon>Eurotiomycetes</taxon>
        <taxon>Eurotiomycetidae</taxon>
        <taxon>Eurotiales</taxon>
        <taxon>Aspergillaceae</taxon>
        <taxon>Aspergillus</taxon>
        <taxon>Aspergillus subgen. Circumdati</taxon>
    </lineage>
</organism>